<evidence type="ECO:0000313" key="2">
    <source>
        <dbReference type="EMBL" id="RHX89894.1"/>
    </source>
</evidence>
<feature type="domain" description="SH3b" evidence="1">
    <location>
        <begin position="118"/>
        <end position="166"/>
    </location>
</feature>
<sequence>MKNQSFYFVLFLFFSVHLTCAFFKSDCRKNNFCPVTFMRGTGYAIDADERSLETRVPVNSKILILTDMNGKIQNANGPYGNLFTKVVWEGRELFLHSSDLSYHKKIRVIATMGVQISEKPELNSKILGTLNYNTSVKIVSETDPDRKPNSFVKVTDDQISGWALGKNFTNEDYDVEFYKRL</sequence>
<reference evidence="3" key="1">
    <citation type="submission" date="2018-05" db="EMBL/GenBank/DDBJ databases">
        <title>Leptospira yasudae sp. nov. and Leptospira stimsonii sp. nov., two pathogenic species of the genus Leptospira isolated from environmental sources.</title>
        <authorList>
            <person name="Casanovas-Massana A."/>
            <person name="Hamond C."/>
            <person name="Santos L.A."/>
            <person name="Hacker K.P."/>
            <person name="Balassiano I."/>
            <person name="Medeiros M.A."/>
            <person name="Reis M.G."/>
            <person name="Ko A.I."/>
            <person name="Wunder E.A."/>
        </authorList>
    </citation>
    <scope>NUCLEOTIDE SEQUENCE [LARGE SCALE GENOMIC DNA]</scope>
    <source>
        <strain evidence="3">Yale</strain>
    </source>
</reference>
<organism evidence="2 3">
    <name type="scientific">Leptospira stimsonii</name>
    <dbReference type="NCBI Taxonomy" id="2202203"/>
    <lineage>
        <taxon>Bacteria</taxon>
        <taxon>Pseudomonadati</taxon>
        <taxon>Spirochaetota</taxon>
        <taxon>Spirochaetia</taxon>
        <taxon>Leptospirales</taxon>
        <taxon>Leptospiraceae</taxon>
        <taxon>Leptospira</taxon>
    </lineage>
</organism>
<name>A0A396Z817_9LEPT</name>
<dbReference type="InterPro" id="IPR003646">
    <property type="entry name" value="SH3-like_bac-type"/>
</dbReference>
<proteinExistence type="predicted"/>
<dbReference type="Pfam" id="PF08239">
    <property type="entry name" value="SH3_3"/>
    <property type="match status" value="1"/>
</dbReference>
<dbReference type="Proteomes" id="UP000265798">
    <property type="component" value="Unassembled WGS sequence"/>
</dbReference>
<evidence type="ECO:0000313" key="3">
    <source>
        <dbReference type="Proteomes" id="UP000265798"/>
    </source>
</evidence>
<dbReference type="AlphaFoldDB" id="A0A396Z817"/>
<dbReference type="Gene3D" id="2.30.30.40">
    <property type="entry name" value="SH3 Domains"/>
    <property type="match status" value="1"/>
</dbReference>
<evidence type="ECO:0000259" key="1">
    <source>
        <dbReference type="Pfam" id="PF08239"/>
    </source>
</evidence>
<comment type="caution">
    <text evidence="2">The sequence shown here is derived from an EMBL/GenBank/DDBJ whole genome shotgun (WGS) entry which is preliminary data.</text>
</comment>
<accession>A0A396Z817</accession>
<protein>
    <recommendedName>
        <fullName evidence="1">SH3b domain-containing protein</fullName>
    </recommendedName>
</protein>
<gene>
    <name evidence="2" type="ORF">DLM75_13155</name>
</gene>
<dbReference type="EMBL" id="QHCT01000003">
    <property type="protein sequence ID" value="RHX89894.1"/>
    <property type="molecule type" value="Genomic_DNA"/>
</dbReference>